<accession>L7MFC3</accession>
<dbReference type="AlphaFoldDB" id="L7MFC3"/>
<evidence type="ECO:0000313" key="1">
    <source>
        <dbReference type="EMBL" id="JAA62517.1"/>
    </source>
</evidence>
<dbReference type="EMBL" id="GACK01002517">
    <property type="protein sequence ID" value="JAA62517.1"/>
    <property type="molecule type" value="mRNA"/>
</dbReference>
<sequence length="141" mass="16226">KLEYASAIWDPPQSNLSKSIELVQNRAVRFIYSDYSYHTSVTTLKSKAGLPNLNLRRKISRLSLYHKMYHAFHYNSPIEPAHRTSARTSHHKAVYPPPACTTAHHHSFFVQAARDWNDLPSSVINHSKTDEFINAITSLFY</sequence>
<organism evidence="1">
    <name type="scientific">Rhipicephalus pulchellus</name>
    <name type="common">Yellow backed tick</name>
    <name type="synonym">Dermacentor pulchellus</name>
    <dbReference type="NCBI Taxonomy" id="72859"/>
    <lineage>
        <taxon>Eukaryota</taxon>
        <taxon>Metazoa</taxon>
        <taxon>Ecdysozoa</taxon>
        <taxon>Arthropoda</taxon>
        <taxon>Chelicerata</taxon>
        <taxon>Arachnida</taxon>
        <taxon>Acari</taxon>
        <taxon>Parasitiformes</taxon>
        <taxon>Ixodida</taxon>
        <taxon>Ixodoidea</taxon>
        <taxon>Ixodidae</taxon>
        <taxon>Rhipicephalinae</taxon>
        <taxon>Rhipicephalus</taxon>
        <taxon>Rhipicephalus</taxon>
    </lineage>
</organism>
<protein>
    <submittedName>
        <fullName evidence="1">Putative tick transposon</fullName>
    </submittedName>
</protein>
<feature type="non-terminal residue" evidence="1">
    <location>
        <position position="1"/>
    </location>
</feature>
<reference evidence="1" key="1">
    <citation type="submission" date="2012-11" db="EMBL/GenBank/DDBJ databases">
        <authorList>
            <person name="Lucero-Rivera Y.E."/>
            <person name="Tovar-Ramirez D."/>
        </authorList>
    </citation>
    <scope>NUCLEOTIDE SEQUENCE</scope>
    <source>
        <tissue evidence="1">Salivary gland</tissue>
    </source>
</reference>
<proteinExistence type="evidence at transcript level"/>
<name>L7MFC3_RHIPC</name>
<reference evidence="1" key="2">
    <citation type="journal article" date="2015" name="J. Proteomics">
        <title>Sexual differences in the sialomes of the zebra tick, Rhipicephalus pulchellus.</title>
        <authorList>
            <person name="Tan A.W."/>
            <person name="Francischetti I.M."/>
            <person name="Slovak M."/>
            <person name="Kini R.M."/>
            <person name="Ribeiro J.M."/>
        </authorList>
    </citation>
    <scope>NUCLEOTIDE SEQUENCE</scope>
    <source>
        <tissue evidence="1">Salivary gland</tissue>
    </source>
</reference>